<name>A0ABR3G3R2_9PEZI</name>
<comment type="caution">
    <text evidence="2">The sequence shown here is derived from an EMBL/GenBank/DDBJ whole genome shotgun (WGS) entry which is preliminary data.</text>
</comment>
<evidence type="ECO:0000313" key="2">
    <source>
        <dbReference type="EMBL" id="KAL0630583.1"/>
    </source>
</evidence>
<gene>
    <name evidence="2" type="ORF">Q9L58_010570</name>
</gene>
<keyword evidence="3" id="KW-1185">Reference proteome</keyword>
<dbReference type="EMBL" id="JBBBZM010000489">
    <property type="protein sequence ID" value="KAL0630583.1"/>
    <property type="molecule type" value="Genomic_DNA"/>
</dbReference>
<sequence>MSAAVKDRALLTWLKTAATHSLPPTDFGTLQIAHASAHAESKEELPTWAWTEYQVIHDNHAATTKAPRLFRKLPSIFESAQLRNARKLKTIERSLFPVSGPLGELINPTPAPAPNPTMPDPSPREPLAENIPISSPETNEEMKEAEDDTPVWPTAETLTRPGEHDKHAPPPSPPEPAPAPAETAIELTPCPSDSAPAPTPTPTPTATFPTNVKGGTSKRSSAQS</sequence>
<evidence type="ECO:0000256" key="1">
    <source>
        <dbReference type="SAM" id="MobiDB-lite"/>
    </source>
</evidence>
<dbReference type="Proteomes" id="UP001447188">
    <property type="component" value="Unassembled WGS sequence"/>
</dbReference>
<protein>
    <submittedName>
        <fullName evidence="2">Uncharacterized protein</fullName>
    </submittedName>
</protein>
<organism evidence="2 3">
    <name type="scientific">Discina gigas</name>
    <dbReference type="NCBI Taxonomy" id="1032678"/>
    <lineage>
        <taxon>Eukaryota</taxon>
        <taxon>Fungi</taxon>
        <taxon>Dikarya</taxon>
        <taxon>Ascomycota</taxon>
        <taxon>Pezizomycotina</taxon>
        <taxon>Pezizomycetes</taxon>
        <taxon>Pezizales</taxon>
        <taxon>Discinaceae</taxon>
        <taxon>Discina</taxon>
    </lineage>
</organism>
<feature type="compositionally biased region" description="Polar residues" evidence="1">
    <location>
        <begin position="213"/>
        <end position="224"/>
    </location>
</feature>
<feature type="compositionally biased region" description="Pro residues" evidence="1">
    <location>
        <begin position="169"/>
        <end position="179"/>
    </location>
</feature>
<feature type="compositionally biased region" description="Pro residues" evidence="1">
    <location>
        <begin position="109"/>
        <end position="121"/>
    </location>
</feature>
<reference evidence="2 3" key="1">
    <citation type="submission" date="2024-02" db="EMBL/GenBank/DDBJ databases">
        <title>Discinaceae phylogenomics.</title>
        <authorList>
            <person name="Dirks A.C."/>
            <person name="James T.Y."/>
        </authorList>
    </citation>
    <scope>NUCLEOTIDE SEQUENCE [LARGE SCALE GENOMIC DNA]</scope>
    <source>
        <strain evidence="2 3">ACD0624</strain>
    </source>
</reference>
<proteinExistence type="predicted"/>
<feature type="non-terminal residue" evidence="2">
    <location>
        <position position="224"/>
    </location>
</feature>
<accession>A0ABR3G3R2</accession>
<evidence type="ECO:0000313" key="3">
    <source>
        <dbReference type="Proteomes" id="UP001447188"/>
    </source>
</evidence>
<feature type="region of interest" description="Disordered" evidence="1">
    <location>
        <begin position="102"/>
        <end position="224"/>
    </location>
</feature>